<proteinExistence type="predicted"/>
<name>A0ACB7NZ28_9PEZI</name>
<accession>A0ACB7NZ28</accession>
<organism evidence="1 2">
    <name type="scientific">Chaetomium tenue</name>
    <dbReference type="NCBI Taxonomy" id="1854479"/>
    <lineage>
        <taxon>Eukaryota</taxon>
        <taxon>Fungi</taxon>
        <taxon>Dikarya</taxon>
        <taxon>Ascomycota</taxon>
        <taxon>Pezizomycotina</taxon>
        <taxon>Sordariomycetes</taxon>
        <taxon>Sordariomycetidae</taxon>
        <taxon>Sordariales</taxon>
        <taxon>Chaetomiaceae</taxon>
        <taxon>Chaetomium</taxon>
    </lineage>
</organism>
<protein>
    <submittedName>
        <fullName evidence="1">Uncharacterized protein</fullName>
    </submittedName>
</protein>
<comment type="caution">
    <text evidence="1">The sequence shown here is derived from an EMBL/GenBank/DDBJ whole genome shotgun (WGS) entry which is preliminary data.</text>
</comment>
<evidence type="ECO:0000313" key="1">
    <source>
        <dbReference type="EMBL" id="KAH6623719.1"/>
    </source>
</evidence>
<dbReference type="EMBL" id="JAGIZQ010000006">
    <property type="protein sequence ID" value="KAH6623719.1"/>
    <property type="molecule type" value="Genomic_DNA"/>
</dbReference>
<sequence>MLPLTLSQLLDDWESDEYESPPRTARLGLKSHFDNMLTFDGEGDLWIDVGGGKAKGRDDDRQRPGLYRFRVCSQTLRQKSQVWDDMLSGPWRKRTAEPVDGSKPEEWVVGLPDHQPGAVAVVLAVIHNRLDMMPPSQNRIHINCEGISAILSVADEYDVVQLFSPFVSAWVQCGQLPHHIAGTSNYTVTLHHLNIAWQLGAVNLVRDAISHLLFSMTKVELDKLCDAAKNIHSIRIPSSLSKLVDALAAAWEKSIWSVLEFHYEVTDSIRRGARAGCKKAMFEAGDRAAVEAGTVAVPAQQELHSKERDDCNKSLLTQMAKNRDRREHLISWRWQSASEIDISLDGLFDRVAVVWGVGEFSNPYRIMVAGHDECIQALDTRLRNFRATVAERCLKRLLEPEQMSWLKERGDILETDARQLPTYQTA</sequence>
<gene>
    <name evidence="1" type="ORF">F5144DRAFT_370292</name>
</gene>
<dbReference type="Proteomes" id="UP000724584">
    <property type="component" value="Unassembled WGS sequence"/>
</dbReference>
<reference evidence="1 2" key="1">
    <citation type="journal article" date="2021" name="Nat. Commun.">
        <title>Genetic determinants of endophytism in the Arabidopsis root mycobiome.</title>
        <authorList>
            <person name="Mesny F."/>
            <person name="Miyauchi S."/>
            <person name="Thiergart T."/>
            <person name="Pickel B."/>
            <person name="Atanasova L."/>
            <person name="Karlsson M."/>
            <person name="Huettel B."/>
            <person name="Barry K.W."/>
            <person name="Haridas S."/>
            <person name="Chen C."/>
            <person name="Bauer D."/>
            <person name="Andreopoulos W."/>
            <person name="Pangilinan J."/>
            <person name="LaButti K."/>
            <person name="Riley R."/>
            <person name="Lipzen A."/>
            <person name="Clum A."/>
            <person name="Drula E."/>
            <person name="Henrissat B."/>
            <person name="Kohler A."/>
            <person name="Grigoriev I.V."/>
            <person name="Martin F.M."/>
            <person name="Hacquard S."/>
        </authorList>
    </citation>
    <scope>NUCLEOTIDE SEQUENCE [LARGE SCALE GENOMIC DNA]</scope>
    <source>
        <strain evidence="1 2">MPI-SDFR-AT-0079</strain>
    </source>
</reference>
<evidence type="ECO:0000313" key="2">
    <source>
        <dbReference type="Proteomes" id="UP000724584"/>
    </source>
</evidence>
<keyword evidence="2" id="KW-1185">Reference proteome</keyword>